<dbReference type="SUPFAM" id="SSF55031">
    <property type="entry name" value="Bacterial exopeptidase dimerisation domain"/>
    <property type="match status" value="1"/>
</dbReference>
<evidence type="ECO:0000256" key="10">
    <source>
        <dbReference type="PIRSR" id="PIRSR036696-2"/>
    </source>
</evidence>
<comment type="cofactor">
    <cofactor evidence="10">
        <name>Zn(2+)</name>
        <dbReference type="ChEBI" id="CHEBI:29105"/>
    </cofactor>
    <text evidence="10">Binds 2 Zn(2+) ions per subunit.</text>
</comment>
<evidence type="ECO:0000313" key="12">
    <source>
        <dbReference type="EMBL" id="OLY81847.1"/>
    </source>
</evidence>
<dbReference type="OrthoDB" id="3064516at2759"/>
<dbReference type="STRING" id="133383.A0A1R0GY84"/>
<comment type="caution">
    <text evidence="12">The sequence shown here is derived from an EMBL/GenBank/DDBJ whole genome shotgun (WGS) entry which is preliminary data.</text>
</comment>
<sequence>MTVPEPISVTRFRQYLKINTMHPEPDYYKCAEFLVDQAKEIGLESSIVECVKGKPIVIMKLLGTEPTEKALMLSSHVDVVPIFEDQWTHPPFAADRVETEDGDFKIFARGAQDMKNQGSMYLEAIRKIVSSGKKLKRNVILAFCPDEEIGSVDGAKMFVETPEFADLNIGFDIDESASIPAKISGVIYAERANGQVTFTANGNTGHGSQFIQGTAIEKMLPVINYMMNLRAECKAKYDSVDPRYRLIKSGDSTTINLTQVEGGTQPNVVPAFYSVTFDIRVTPHEDINEFRKKITDMATSFGVETRFHRPDEFSSLTKIDKSNVFIGTFYKSLEKQQINYIDIVFPANTDARYIRTKGIPAFGFNPMQGTPVLAHDFDEFVFESEFLKGIDVYATLIQDLADC</sequence>
<dbReference type="Gene3D" id="3.40.630.10">
    <property type="entry name" value="Zn peptidases"/>
    <property type="match status" value="1"/>
</dbReference>
<dbReference type="Pfam" id="PF07687">
    <property type="entry name" value="M20_dimer"/>
    <property type="match status" value="1"/>
</dbReference>
<feature type="binding site" evidence="10">
    <location>
        <position position="113"/>
    </location>
    <ligand>
        <name>Zn(2+)</name>
        <dbReference type="ChEBI" id="CHEBI:29105"/>
        <label>1</label>
    </ligand>
</feature>
<evidence type="ECO:0000256" key="4">
    <source>
        <dbReference type="ARBA" id="ARBA00022490"/>
    </source>
</evidence>
<feature type="active site" evidence="9">
    <location>
        <position position="78"/>
    </location>
</feature>
<protein>
    <recommendedName>
        <fullName evidence="3">N-acyl-aliphatic-L-amino acid amidohydrolase</fullName>
        <ecNumber evidence="3">3.5.1.14</ecNumber>
    </recommendedName>
    <alternativeName>
        <fullName evidence="8">N-acyl-L-amino-acid amidohydrolase</fullName>
    </alternativeName>
</protein>
<comment type="similarity">
    <text evidence="2">Belongs to the peptidase M20A family.</text>
</comment>
<dbReference type="PANTHER" id="PTHR45892">
    <property type="entry name" value="AMINOACYLASE-1"/>
    <property type="match status" value="1"/>
</dbReference>
<dbReference type="EC" id="3.5.1.14" evidence="3"/>
<dbReference type="InterPro" id="IPR002933">
    <property type="entry name" value="Peptidase_M20"/>
</dbReference>
<dbReference type="PROSITE" id="PS00758">
    <property type="entry name" value="ARGE_DAPE_CPG2_1"/>
    <property type="match status" value="1"/>
</dbReference>
<dbReference type="NCBIfam" id="TIGR01880">
    <property type="entry name" value="Ac-peptdase-euk"/>
    <property type="match status" value="1"/>
</dbReference>
<dbReference type="GO" id="GO:0005737">
    <property type="term" value="C:cytoplasm"/>
    <property type="evidence" value="ECO:0007669"/>
    <property type="project" value="UniProtKB-SubCell"/>
</dbReference>
<proteinExistence type="inferred from homology"/>
<dbReference type="SUPFAM" id="SSF53187">
    <property type="entry name" value="Zn-dependent exopeptidases"/>
    <property type="match status" value="1"/>
</dbReference>
<dbReference type="InterPro" id="IPR011650">
    <property type="entry name" value="Peptidase_M20_dimer"/>
</dbReference>
<dbReference type="GO" id="GO:0006520">
    <property type="term" value="P:amino acid metabolic process"/>
    <property type="evidence" value="ECO:0007669"/>
    <property type="project" value="InterPro"/>
</dbReference>
<feature type="domain" description="Peptidase M20 dimerisation" evidence="11">
    <location>
        <begin position="189"/>
        <end position="301"/>
    </location>
</feature>
<evidence type="ECO:0000256" key="2">
    <source>
        <dbReference type="ARBA" id="ARBA00006247"/>
    </source>
</evidence>
<feature type="binding site" evidence="10">
    <location>
        <position position="76"/>
    </location>
    <ligand>
        <name>Zn(2+)</name>
        <dbReference type="ChEBI" id="CHEBI:29105"/>
        <label>1</label>
    </ligand>
</feature>
<evidence type="ECO:0000256" key="7">
    <source>
        <dbReference type="ARBA" id="ARBA00022833"/>
    </source>
</evidence>
<name>A0A1R0GY84_9FUNG</name>
<dbReference type="InterPro" id="IPR001261">
    <property type="entry name" value="ArgE/DapE_CS"/>
</dbReference>
<evidence type="ECO:0000256" key="9">
    <source>
        <dbReference type="PIRSR" id="PIRSR036696-1"/>
    </source>
</evidence>
<dbReference type="InterPro" id="IPR052083">
    <property type="entry name" value="Aminoacylase-1_M20A"/>
</dbReference>
<feature type="active site" description="Proton acceptor" evidence="9">
    <location>
        <position position="147"/>
    </location>
</feature>
<keyword evidence="4" id="KW-0963">Cytoplasm</keyword>
<dbReference type="Gene3D" id="1.10.150.900">
    <property type="match status" value="1"/>
</dbReference>
<dbReference type="GO" id="GO:0046872">
    <property type="term" value="F:metal ion binding"/>
    <property type="evidence" value="ECO:0007669"/>
    <property type="project" value="UniProtKB-KW"/>
</dbReference>
<dbReference type="Gene3D" id="3.30.70.360">
    <property type="match status" value="1"/>
</dbReference>
<evidence type="ECO:0000256" key="8">
    <source>
        <dbReference type="ARBA" id="ARBA00029656"/>
    </source>
</evidence>
<keyword evidence="13" id="KW-1185">Reference proteome</keyword>
<comment type="subcellular location">
    <subcellularLocation>
        <location evidence="1">Cytoplasm</location>
    </subcellularLocation>
</comment>
<organism evidence="12 13">
    <name type="scientific">Smittium mucronatum</name>
    <dbReference type="NCBI Taxonomy" id="133383"/>
    <lineage>
        <taxon>Eukaryota</taxon>
        <taxon>Fungi</taxon>
        <taxon>Fungi incertae sedis</taxon>
        <taxon>Zoopagomycota</taxon>
        <taxon>Kickxellomycotina</taxon>
        <taxon>Harpellomycetes</taxon>
        <taxon>Harpellales</taxon>
        <taxon>Legeriomycetaceae</taxon>
        <taxon>Smittium</taxon>
    </lineage>
</organism>
<feature type="binding site" evidence="10">
    <location>
        <position position="113"/>
    </location>
    <ligand>
        <name>Zn(2+)</name>
        <dbReference type="ChEBI" id="CHEBI:29105"/>
        <label>2</label>
    </ligand>
</feature>
<feature type="binding site" evidence="10">
    <location>
        <position position="375"/>
    </location>
    <ligand>
        <name>Zn(2+)</name>
        <dbReference type="ChEBI" id="CHEBI:29105"/>
        <label>2</label>
    </ligand>
</feature>
<evidence type="ECO:0000256" key="6">
    <source>
        <dbReference type="ARBA" id="ARBA00022801"/>
    </source>
</evidence>
<keyword evidence="6" id="KW-0378">Hydrolase</keyword>
<feature type="binding site" evidence="10">
    <location>
        <position position="175"/>
    </location>
    <ligand>
        <name>Zn(2+)</name>
        <dbReference type="ChEBI" id="CHEBI:29105"/>
        <label>1</label>
    </ligand>
</feature>
<evidence type="ECO:0000259" key="11">
    <source>
        <dbReference type="Pfam" id="PF07687"/>
    </source>
</evidence>
<dbReference type="PIRSF" id="PIRSF036696">
    <property type="entry name" value="ACY-1"/>
    <property type="match status" value="1"/>
</dbReference>
<gene>
    <name evidence="12" type="ORF">AYI68_g4042</name>
</gene>
<evidence type="ECO:0000256" key="1">
    <source>
        <dbReference type="ARBA" id="ARBA00004496"/>
    </source>
</evidence>
<evidence type="ECO:0000313" key="13">
    <source>
        <dbReference type="Proteomes" id="UP000187455"/>
    </source>
</evidence>
<dbReference type="GO" id="GO:0004046">
    <property type="term" value="F:aminoacylase activity"/>
    <property type="evidence" value="ECO:0007669"/>
    <property type="project" value="UniProtKB-EC"/>
</dbReference>
<dbReference type="AlphaFoldDB" id="A0A1R0GY84"/>
<reference evidence="12 13" key="1">
    <citation type="journal article" date="2016" name="Mol. Biol. Evol.">
        <title>Genome-Wide Survey of Gut Fungi (Harpellales) Reveals the First Horizontally Transferred Ubiquitin Gene from a Mosquito Host.</title>
        <authorList>
            <person name="Wang Y."/>
            <person name="White M.M."/>
            <person name="Kvist S."/>
            <person name="Moncalvo J.M."/>
        </authorList>
    </citation>
    <scope>NUCLEOTIDE SEQUENCE [LARGE SCALE GENOMIC DNA]</scope>
    <source>
        <strain evidence="12 13">ALG-7-W6</strain>
    </source>
</reference>
<dbReference type="Proteomes" id="UP000187455">
    <property type="component" value="Unassembled WGS sequence"/>
</dbReference>
<dbReference type="EMBL" id="LSSL01002117">
    <property type="protein sequence ID" value="OLY81847.1"/>
    <property type="molecule type" value="Genomic_DNA"/>
</dbReference>
<dbReference type="Pfam" id="PF01546">
    <property type="entry name" value="Peptidase_M20"/>
    <property type="match status" value="1"/>
</dbReference>
<keyword evidence="5 10" id="KW-0479">Metal-binding</keyword>
<keyword evidence="7 10" id="KW-0862">Zinc</keyword>
<dbReference type="InterPro" id="IPR036264">
    <property type="entry name" value="Bact_exopeptidase_dim_dom"/>
</dbReference>
<dbReference type="InterPro" id="IPR010159">
    <property type="entry name" value="N-acyl_aa_amidohydrolase"/>
</dbReference>
<accession>A0A1R0GY84</accession>
<evidence type="ECO:0000256" key="5">
    <source>
        <dbReference type="ARBA" id="ARBA00022723"/>
    </source>
</evidence>
<dbReference type="PANTHER" id="PTHR45892:SF1">
    <property type="entry name" value="AMINOACYLASE-1"/>
    <property type="match status" value="1"/>
</dbReference>
<evidence type="ECO:0000256" key="3">
    <source>
        <dbReference type="ARBA" id="ARBA00011913"/>
    </source>
</evidence>
<feature type="binding site" evidence="10">
    <location>
        <position position="148"/>
    </location>
    <ligand>
        <name>Zn(2+)</name>
        <dbReference type="ChEBI" id="CHEBI:29105"/>
        <label>2</label>
    </ligand>
</feature>